<evidence type="ECO:0000256" key="5">
    <source>
        <dbReference type="ARBA" id="ARBA00023242"/>
    </source>
</evidence>
<dbReference type="AlphaFoldDB" id="A0A9P5TLG6"/>
<comment type="subcellular location">
    <subcellularLocation>
        <location evidence="1">Nucleus</location>
    </subcellularLocation>
</comment>
<keyword evidence="3 6" id="KW-0863">Zinc-finger</keyword>
<dbReference type="GO" id="GO:0000981">
    <property type="term" value="F:DNA-binding transcription factor activity, RNA polymerase II-specific"/>
    <property type="evidence" value="ECO:0007669"/>
    <property type="project" value="TreeGrafter"/>
</dbReference>
<organism evidence="9 10">
    <name type="scientific">Gymnopilus junonius</name>
    <name type="common">Spectacular rustgill mushroom</name>
    <name type="synonym">Gymnopilus spectabilis subsp. junonius</name>
    <dbReference type="NCBI Taxonomy" id="109634"/>
    <lineage>
        <taxon>Eukaryota</taxon>
        <taxon>Fungi</taxon>
        <taxon>Dikarya</taxon>
        <taxon>Basidiomycota</taxon>
        <taxon>Agaricomycotina</taxon>
        <taxon>Agaricomycetes</taxon>
        <taxon>Agaricomycetidae</taxon>
        <taxon>Agaricales</taxon>
        <taxon>Agaricineae</taxon>
        <taxon>Hymenogastraceae</taxon>
        <taxon>Gymnopilus</taxon>
    </lineage>
</organism>
<dbReference type="PANTHER" id="PTHR10071:SF281">
    <property type="entry name" value="BOX A-BINDING FACTOR-RELATED"/>
    <property type="match status" value="1"/>
</dbReference>
<feature type="compositionally biased region" description="Low complexity" evidence="7">
    <location>
        <begin position="16"/>
        <end position="42"/>
    </location>
</feature>
<dbReference type="Pfam" id="PF00320">
    <property type="entry name" value="GATA"/>
    <property type="match status" value="1"/>
</dbReference>
<dbReference type="PROSITE" id="PS00344">
    <property type="entry name" value="GATA_ZN_FINGER_1"/>
    <property type="match status" value="1"/>
</dbReference>
<dbReference type="InterPro" id="IPR013088">
    <property type="entry name" value="Znf_NHR/GATA"/>
</dbReference>
<dbReference type="GO" id="GO:0000978">
    <property type="term" value="F:RNA polymerase II cis-regulatory region sequence-specific DNA binding"/>
    <property type="evidence" value="ECO:0007669"/>
    <property type="project" value="TreeGrafter"/>
</dbReference>
<dbReference type="SUPFAM" id="SSF57716">
    <property type="entry name" value="Glucocorticoid receptor-like (DNA-binding domain)"/>
    <property type="match status" value="1"/>
</dbReference>
<feature type="compositionally biased region" description="Low complexity" evidence="7">
    <location>
        <begin position="603"/>
        <end position="616"/>
    </location>
</feature>
<keyword evidence="10" id="KW-1185">Reference proteome</keyword>
<protein>
    <recommendedName>
        <fullName evidence="8">GATA-type domain-containing protein</fullName>
    </recommendedName>
</protein>
<feature type="compositionally biased region" description="Basic residues" evidence="7">
    <location>
        <begin position="381"/>
        <end position="391"/>
    </location>
</feature>
<evidence type="ECO:0000256" key="1">
    <source>
        <dbReference type="ARBA" id="ARBA00004123"/>
    </source>
</evidence>
<feature type="region of interest" description="Disordered" evidence="7">
    <location>
        <begin position="485"/>
        <end position="519"/>
    </location>
</feature>
<evidence type="ECO:0000313" key="9">
    <source>
        <dbReference type="EMBL" id="KAF8889507.1"/>
    </source>
</evidence>
<evidence type="ECO:0000256" key="6">
    <source>
        <dbReference type="PROSITE-ProRule" id="PRU00094"/>
    </source>
</evidence>
<dbReference type="Proteomes" id="UP000724874">
    <property type="component" value="Unassembled WGS sequence"/>
</dbReference>
<evidence type="ECO:0000256" key="4">
    <source>
        <dbReference type="ARBA" id="ARBA00022833"/>
    </source>
</evidence>
<dbReference type="GO" id="GO:0005634">
    <property type="term" value="C:nucleus"/>
    <property type="evidence" value="ECO:0007669"/>
    <property type="project" value="UniProtKB-SubCell"/>
</dbReference>
<dbReference type="PRINTS" id="PR00619">
    <property type="entry name" value="GATAZNFINGER"/>
</dbReference>
<evidence type="ECO:0000313" key="10">
    <source>
        <dbReference type="Proteomes" id="UP000724874"/>
    </source>
</evidence>
<name>A0A9P5TLG6_GYMJU</name>
<dbReference type="GO" id="GO:0045944">
    <property type="term" value="P:positive regulation of transcription by RNA polymerase II"/>
    <property type="evidence" value="ECO:0007669"/>
    <property type="project" value="TreeGrafter"/>
</dbReference>
<keyword evidence="2" id="KW-0479">Metal-binding</keyword>
<comment type="caution">
    <text evidence="9">The sequence shown here is derived from an EMBL/GenBank/DDBJ whole genome shotgun (WGS) entry which is preliminary data.</text>
</comment>
<feature type="domain" description="GATA-type" evidence="8">
    <location>
        <begin position="300"/>
        <end position="322"/>
    </location>
</feature>
<feature type="compositionally biased region" description="Low complexity" evidence="7">
    <location>
        <begin position="76"/>
        <end position="104"/>
    </location>
</feature>
<dbReference type="PROSITE" id="PS50114">
    <property type="entry name" value="GATA_ZN_FINGER_2"/>
    <property type="match status" value="2"/>
</dbReference>
<feature type="compositionally biased region" description="Low complexity" evidence="7">
    <location>
        <begin position="485"/>
        <end position="496"/>
    </location>
</feature>
<dbReference type="EMBL" id="JADNYJ010000079">
    <property type="protein sequence ID" value="KAF8889507.1"/>
    <property type="molecule type" value="Genomic_DNA"/>
</dbReference>
<dbReference type="OrthoDB" id="515401at2759"/>
<feature type="region of interest" description="Disordered" evidence="7">
    <location>
        <begin position="1"/>
        <end position="119"/>
    </location>
</feature>
<proteinExistence type="predicted"/>
<dbReference type="Gene3D" id="3.30.50.10">
    <property type="entry name" value="Erythroid Transcription Factor GATA-1, subunit A"/>
    <property type="match status" value="2"/>
</dbReference>
<dbReference type="SMART" id="SM00401">
    <property type="entry name" value="ZnF_GATA"/>
    <property type="match status" value="1"/>
</dbReference>
<dbReference type="InterPro" id="IPR000679">
    <property type="entry name" value="Znf_GATA"/>
</dbReference>
<evidence type="ECO:0000256" key="7">
    <source>
        <dbReference type="SAM" id="MobiDB-lite"/>
    </source>
</evidence>
<feature type="region of interest" description="Disordered" evidence="7">
    <location>
        <begin position="356"/>
        <end position="449"/>
    </location>
</feature>
<feature type="compositionally biased region" description="Basic and acidic residues" evidence="7">
    <location>
        <begin position="392"/>
        <end position="401"/>
    </location>
</feature>
<evidence type="ECO:0000256" key="3">
    <source>
        <dbReference type="ARBA" id="ARBA00022771"/>
    </source>
</evidence>
<reference evidence="9" key="1">
    <citation type="submission" date="2020-11" db="EMBL/GenBank/DDBJ databases">
        <authorList>
            <consortium name="DOE Joint Genome Institute"/>
            <person name="Ahrendt S."/>
            <person name="Riley R."/>
            <person name="Andreopoulos W."/>
            <person name="LaButti K."/>
            <person name="Pangilinan J."/>
            <person name="Ruiz-duenas F.J."/>
            <person name="Barrasa J.M."/>
            <person name="Sanchez-Garcia M."/>
            <person name="Camarero S."/>
            <person name="Miyauchi S."/>
            <person name="Serrano A."/>
            <person name="Linde D."/>
            <person name="Babiker R."/>
            <person name="Drula E."/>
            <person name="Ayuso-Fernandez I."/>
            <person name="Pacheco R."/>
            <person name="Padilla G."/>
            <person name="Ferreira P."/>
            <person name="Barriuso J."/>
            <person name="Kellner H."/>
            <person name="Castanera R."/>
            <person name="Alfaro M."/>
            <person name="Ramirez L."/>
            <person name="Pisabarro A.G."/>
            <person name="Kuo A."/>
            <person name="Tritt A."/>
            <person name="Lipzen A."/>
            <person name="He G."/>
            <person name="Yan M."/>
            <person name="Ng V."/>
            <person name="Cullen D."/>
            <person name="Martin F."/>
            <person name="Rosso M.-N."/>
            <person name="Henrissat B."/>
            <person name="Hibbett D."/>
            <person name="Martinez A.T."/>
            <person name="Grigoriev I.V."/>
        </authorList>
    </citation>
    <scope>NUCLEOTIDE SEQUENCE</scope>
    <source>
        <strain evidence="9">AH 44721</strain>
    </source>
</reference>
<feature type="compositionally biased region" description="Low complexity" evidence="7">
    <location>
        <begin position="649"/>
        <end position="664"/>
    </location>
</feature>
<dbReference type="PANTHER" id="PTHR10071">
    <property type="entry name" value="TRANSCRIPTION FACTOR GATA FAMILY MEMBER"/>
    <property type="match status" value="1"/>
</dbReference>
<evidence type="ECO:0000259" key="8">
    <source>
        <dbReference type="PROSITE" id="PS50114"/>
    </source>
</evidence>
<keyword evidence="5" id="KW-0539">Nucleus</keyword>
<dbReference type="InterPro" id="IPR039355">
    <property type="entry name" value="Transcription_factor_GATA"/>
</dbReference>
<accession>A0A9P5TLG6</accession>
<feature type="domain" description="GATA-type" evidence="8">
    <location>
        <begin position="242"/>
        <end position="274"/>
    </location>
</feature>
<evidence type="ECO:0000256" key="2">
    <source>
        <dbReference type="ARBA" id="ARBA00022723"/>
    </source>
</evidence>
<feature type="compositionally biased region" description="Polar residues" evidence="7">
    <location>
        <begin position="617"/>
        <end position="644"/>
    </location>
</feature>
<dbReference type="CDD" id="cd00202">
    <property type="entry name" value="ZnF_GATA"/>
    <property type="match status" value="1"/>
</dbReference>
<feature type="region of interest" description="Disordered" evidence="7">
    <location>
        <begin position="317"/>
        <end position="340"/>
    </location>
</feature>
<sequence length="689" mass="69701">MPRPSSLARTPPPNNHPTTPSNGGASLSPSTTTTTTAPAAASSGGGGAIGPSPFAPSSLKSENVNARPPPPPRTPSSPTRTAVPAPTTSDPSAGSKAASKAQAQIPHTTSTGGTCPGDGRCDGTGGTSACSGCPTYNNVLALNARLENEAAVAAASSGGGEGEGNADASMGAGVDDKDAQMQMEGVIAGIGAGGAGVPSSPSMAAGLAAGMESDASIGGGAGGSASAPVGGGGANSKKIKTAVGALSCANCGTSTTPLWRRDDQGNNICNACGVIRAALWWTFTPLLPLAFIAFLSVDQGLYYKLHGTHRPNSMKKTVIKRRKRVPAAPGAAGSNVSGRMSDQAAAEALVAVGRVGVSPGGTAGPGEDSEMEGPGAIEQPKKKRTRRSGKASHKDDELHMDGDEEQEDDLQQPSGKRRRNANGWTDSGRSASPHRVPSRNQDYIGRSGLPVGAFPGGVVPPPPPHPFELPPLAALNNGAPFLSSASAPSSYIRSGSNAPSRTHSPLGHAAGGAMTGPGVPPLGPPPGYLLPHYLSAAPPTEMSSLMVAAGVALGGLGIPSYVDLERHYYALSEEKRKWEEMMERTDRLMASVKRTLDDMRGLAAAQHQHQQHPHQASGSGSPSQSNIHPSLQAQSHSQRQSPQIPSAPEPAAGSSSHAGGVAPAVPLNRSGTSDRERSSIWPVEPSSTD</sequence>
<dbReference type="GO" id="GO:0008270">
    <property type="term" value="F:zinc ion binding"/>
    <property type="evidence" value="ECO:0007669"/>
    <property type="project" value="UniProtKB-KW"/>
</dbReference>
<gene>
    <name evidence="9" type="ORF">CPB84DRAFT_1941744</name>
</gene>
<keyword evidence="4" id="KW-0862">Zinc</keyword>
<dbReference type="GO" id="GO:0000122">
    <property type="term" value="P:negative regulation of transcription by RNA polymerase II"/>
    <property type="evidence" value="ECO:0007669"/>
    <property type="project" value="TreeGrafter"/>
</dbReference>
<feature type="region of interest" description="Disordered" evidence="7">
    <location>
        <begin position="602"/>
        <end position="689"/>
    </location>
</feature>